<dbReference type="SUPFAM" id="SSF55874">
    <property type="entry name" value="ATPase domain of HSP90 chaperone/DNA topoisomerase II/histidine kinase"/>
    <property type="match status" value="1"/>
</dbReference>
<reference evidence="2" key="1">
    <citation type="journal article" date="2014" name="Genome Biol. Evol.">
        <title>Pangenome evidence for extensive interdomain horizontal transfer affecting lineage core and shell genes in uncultured planktonic thaumarchaeota and euryarchaeota.</title>
        <authorList>
            <person name="Deschamps P."/>
            <person name="Zivanovic Y."/>
            <person name="Moreira D."/>
            <person name="Rodriguez-Valera F."/>
            <person name="Lopez-Garcia P."/>
        </authorList>
    </citation>
    <scope>NUCLEOTIDE SEQUENCE</scope>
</reference>
<evidence type="ECO:0000313" key="2">
    <source>
        <dbReference type="EMBL" id="AIF20707.1"/>
    </source>
</evidence>
<dbReference type="Gene3D" id="3.30.565.10">
    <property type="entry name" value="Histidine kinase-like ATPase, C-terminal domain"/>
    <property type="match status" value="1"/>
</dbReference>
<dbReference type="Pfam" id="PF13589">
    <property type="entry name" value="HATPase_c_3"/>
    <property type="match status" value="1"/>
</dbReference>
<evidence type="ECO:0008006" key="3">
    <source>
        <dbReference type="Google" id="ProtNLM"/>
    </source>
</evidence>
<dbReference type="EMBL" id="KF901173">
    <property type="protein sequence ID" value="AIF20707.1"/>
    <property type="molecule type" value="Genomic_DNA"/>
</dbReference>
<protein>
    <recommendedName>
        <fullName evidence="3">ATP-binding protein</fullName>
    </recommendedName>
</protein>
<dbReference type="AlphaFoldDB" id="A0A075I1J4"/>
<organism evidence="2">
    <name type="scientific">uncultured marine group II/III euryarchaeote KM3_92_B07</name>
    <dbReference type="NCBI Taxonomy" id="1456543"/>
    <lineage>
        <taxon>Archaea</taxon>
        <taxon>Methanobacteriati</taxon>
        <taxon>Methanobacteriota</taxon>
        <taxon>environmental samples</taxon>
    </lineage>
</organism>
<keyword evidence="1" id="KW-0175">Coiled coil</keyword>
<dbReference type="InterPro" id="IPR036890">
    <property type="entry name" value="HATPase_C_sf"/>
</dbReference>
<name>A0A075I1J4_9EURY</name>
<sequence>MSERREPFVNQKGAIDSLRRHGIKVPEGICELIDNALDAGARHIRVHIDRLDNGRLHITVADDGDGVPDEVPGDPTMPAIMHVLRFGGRLQHPRRGAIGRFGWGLSQTATSLSVRTVLLSKTDGTEWRTCYIDLDELKQDTRMPKQDSSLMPRTEDIPPGWGVPQTGTVVILAEVDKHDYRSSVELAEGLVNNLGRTYRHHLHRGMQIEVTYSEEDGDEAISKSVPLRDPLCQMPGSLEEAEFGVMDDWMPEPMEFVFDGKKGPFSCPGPPITDPDTGEFARITVRLILVDVKRVYEALGIVENGLVVTQGMKRKLSKWGFNRREQGFSLVRSGREIKSGYTFGLFQKTDRYNMLRGEISFPAIPEVDDWFSIQNNKSRFFMDQRLKDKMDAQLRSTMAALRNKHASERKKVLSVPRQGPITRISDREKVAATLREVVKRTPIPADELNRKLAQLEARKNQVKLEVKQAEQAKVDAAKSALDVAKAGGRGAEVKTAEVNLKQAESDKDERVIEVRNLFNVPELTRMLEPQPMPGHDDLYVIEDFHDEVWIRLNASTQFYSKFYLRACQYPEVKSLIDMMLMGIGMAHAEMAGAEEVPKNEQMAEFWNDARRTISSVMHVLLRMERYDGDALDAGASEAGEEPELVTLDDFL</sequence>
<evidence type="ECO:0000256" key="1">
    <source>
        <dbReference type="SAM" id="Coils"/>
    </source>
</evidence>
<accession>A0A075I1J4</accession>
<feature type="coiled-coil region" evidence="1">
    <location>
        <begin position="445"/>
        <end position="472"/>
    </location>
</feature>
<proteinExistence type="predicted"/>